<comment type="subcellular location">
    <subcellularLocation>
        <location evidence="4 6">Cytoplasm</location>
    </subcellularLocation>
</comment>
<reference evidence="9 10" key="1">
    <citation type="submission" date="2023-04" db="EMBL/GenBank/DDBJ databases">
        <title>Spirochaete genome identified in red abalone sample constitutes a novel genus.</title>
        <authorList>
            <person name="Sharma S.P."/>
            <person name="Purcell C.M."/>
            <person name="Hyde J.R."/>
            <person name="Severin A.J."/>
        </authorList>
    </citation>
    <scope>NUCLEOTIDE SEQUENCE [LARGE SCALE GENOMIC DNA]</scope>
    <source>
        <strain evidence="9 10">SP-2023</strain>
    </source>
</reference>
<proteinExistence type="inferred from homology"/>
<evidence type="ECO:0000256" key="1">
    <source>
        <dbReference type="ARBA" id="ARBA00005439"/>
    </source>
</evidence>
<evidence type="ECO:0000313" key="9">
    <source>
        <dbReference type="EMBL" id="WGK70447.1"/>
    </source>
</evidence>
<feature type="domain" description="Translation initiation factor 3 N-terminal" evidence="8">
    <location>
        <begin position="8"/>
        <end position="77"/>
    </location>
</feature>
<dbReference type="PANTHER" id="PTHR10938">
    <property type="entry name" value="TRANSLATION INITIATION FACTOR IF-3"/>
    <property type="match status" value="1"/>
</dbReference>
<dbReference type="InterPro" id="IPR019815">
    <property type="entry name" value="Translation_initiation_fac_3_C"/>
</dbReference>
<feature type="domain" description="Translation initiation factor 3 C-terminal" evidence="7">
    <location>
        <begin position="85"/>
        <end position="171"/>
    </location>
</feature>
<dbReference type="InterPro" id="IPR019814">
    <property type="entry name" value="Translation_initiation_fac_3_N"/>
</dbReference>
<dbReference type="Pfam" id="PF05198">
    <property type="entry name" value="IF3_N"/>
    <property type="match status" value="1"/>
</dbReference>
<comment type="function">
    <text evidence="4 6">IF-3 binds to the 30S ribosomal subunit and shifts the equilibrium between 70S ribosomes and their 50S and 30S subunits in favor of the free subunits, thus enhancing the availability of 30S subunits on which protein synthesis initiation begins.</text>
</comment>
<organism evidence="9 10">
    <name type="scientific">Candidatus Haliotispira prima</name>
    <dbReference type="NCBI Taxonomy" id="3034016"/>
    <lineage>
        <taxon>Bacteria</taxon>
        <taxon>Pseudomonadati</taxon>
        <taxon>Spirochaetota</taxon>
        <taxon>Spirochaetia</taxon>
        <taxon>Spirochaetales</taxon>
        <taxon>Spirochaetaceae</taxon>
        <taxon>Candidatus Haliotispira</taxon>
    </lineage>
</organism>
<comment type="similarity">
    <text evidence="1 4 6">Belongs to the IF-3 family.</text>
</comment>
<dbReference type="SUPFAM" id="SSF55200">
    <property type="entry name" value="Translation initiation factor IF3, C-terminal domain"/>
    <property type="match status" value="1"/>
</dbReference>
<comment type="subunit">
    <text evidence="4 6">Monomer.</text>
</comment>
<dbReference type="InterPro" id="IPR036788">
    <property type="entry name" value="T_IF-3_C_sf"/>
</dbReference>
<evidence type="ECO:0000313" key="10">
    <source>
        <dbReference type="Proteomes" id="UP001228690"/>
    </source>
</evidence>
<dbReference type="EMBL" id="CP123443">
    <property type="protein sequence ID" value="WGK70447.1"/>
    <property type="molecule type" value="Genomic_DNA"/>
</dbReference>
<dbReference type="Proteomes" id="UP001228690">
    <property type="component" value="Chromosome"/>
</dbReference>
<dbReference type="Gene3D" id="3.10.20.80">
    <property type="entry name" value="Translation initiation factor 3 (IF-3), N-terminal domain"/>
    <property type="match status" value="1"/>
</dbReference>
<dbReference type="NCBIfam" id="TIGR00168">
    <property type="entry name" value="infC"/>
    <property type="match status" value="1"/>
</dbReference>
<gene>
    <name evidence="4 9" type="primary">infC</name>
    <name evidence="9" type="ORF">P0082_08075</name>
</gene>
<evidence type="ECO:0000259" key="7">
    <source>
        <dbReference type="Pfam" id="PF00707"/>
    </source>
</evidence>
<name>A0ABY8MKD2_9SPIO</name>
<keyword evidence="2 4" id="KW-0396">Initiation factor</keyword>
<sequence>MKKKDLATNRQIKAQEVFLIDPQEEKIGAVPLRQALQQAEQLGLDLVEVSPLAKPPVCKIMDYGKFKFEQEKRQREQKRHQHQTKLKEIRMQPKIDEHDIVFKTRQIQQFLEEGSKVKVTVRFRGRELAHTEYLGDNVLNKVLAHLEEGSYNIDSRPKMEGRLLSMMLSAKKSGVKKT</sequence>
<dbReference type="PANTHER" id="PTHR10938:SF0">
    <property type="entry name" value="TRANSLATION INITIATION FACTOR IF-3, MITOCHONDRIAL"/>
    <property type="match status" value="1"/>
</dbReference>
<evidence type="ECO:0000256" key="6">
    <source>
        <dbReference type="RuleBase" id="RU000646"/>
    </source>
</evidence>
<evidence type="ECO:0000256" key="3">
    <source>
        <dbReference type="ARBA" id="ARBA00022917"/>
    </source>
</evidence>
<keyword evidence="10" id="KW-1185">Reference proteome</keyword>
<dbReference type="RefSeq" id="WP_326928656.1">
    <property type="nucleotide sequence ID" value="NZ_CP123443.1"/>
</dbReference>
<dbReference type="InterPro" id="IPR036787">
    <property type="entry name" value="T_IF-3_N_sf"/>
</dbReference>
<accession>A0ABY8MKD2</accession>
<protein>
    <recommendedName>
        <fullName evidence="4 5">Translation initiation factor IF-3</fullName>
    </recommendedName>
</protein>
<dbReference type="InterPro" id="IPR019813">
    <property type="entry name" value="Translation_initiation_fac3_CS"/>
</dbReference>
<dbReference type="PROSITE" id="PS00938">
    <property type="entry name" value="IF3"/>
    <property type="match status" value="1"/>
</dbReference>
<dbReference type="Gene3D" id="3.30.110.10">
    <property type="entry name" value="Translation initiation factor 3 (IF-3), C-terminal domain"/>
    <property type="match status" value="1"/>
</dbReference>
<evidence type="ECO:0000256" key="2">
    <source>
        <dbReference type="ARBA" id="ARBA00022540"/>
    </source>
</evidence>
<evidence type="ECO:0000259" key="8">
    <source>
        <dbReference type="Pfam" id="PF05198"/>
    </source>
</evidence>
<dbReference type="HAMAP" id="MF_00080">
    <property type="entry name" value="IF_3"/>
    <property type="match status" value="1"/>
</dbReference>
<dbReference type="InterPro" id="IPR001288">
    <property type="entry name" value="Translation_initiation_fac_3"/>
</dbReference>
<evidence type="ECO:0000256" key="5">
    <source>
        <dbReference type="NCBIfam" id="TIGR00168"/>
    </source>
</evidence>
<dbReference type="GO" id="GO:0003743">
    <property type="term" value="F:translation initiation factor activity"/>
    <property type="evidence" value="ECO:0007669"/>
    <property type="project" value="UniProtKB-KW"/>
</dbReference>
<keyword evidence="3 4" id="KW-0648">Protein biosynthesis</keyword>
<evidence type="ECO:0000256" key="4">
    <source>
        <dbReference type="HAMAP-Rule" id="MF_00080"/>
    </source>
</evidence>
<keyword evidence="4" id="KW-0963">Cytoplasm</keyword>
<dbReference type="Pfam" id="PF00707">
    <property type="entry name" value="IF3_C"/>
    <property type="match status" value="1"/>
</dbReference>
<dbReference type="SUPFAM" id="SSF54364">
    <property type="entry name" value="Translation initiation factor IF3, N-terminal domain"/>
    <property type="match status" value="1"/>
</dbReference>